<sequence>MAKIKIGDIFEINTSKGNAYLHYIYQDKSVGDLIRVLPGLYSDRPSNLSLVKTIQLNKKYI</sequence>
<name>A0ABM7UIA3_9LEPT</name>
<evidence type="ECO:0000313" key="2">
    <source>
        <dbReference type="Proteomes" id="UP000245263"/>
    </source>
</evidence>
<proteinExistence type="predicted"/>
<accession>A0ABM7UIA3</accession>
<organism evidence="1 2">
    <name type="scientific">Leptospira kobayashii</name>
    <dbReference type="NCBI Taxonomy" id="1917830"/>
    <lineage>
        <taxon>Bacteria</taxon>
        <taxon>Pseudomonadati</taxon>
        <taxon>Spirochaetota</taxon>
        <taxon>Spirochaetia</taxon>
        <taxon>Leptospirales</taxon>
        <taxon>Leptospiraceae</taxon>
        <taxon>Leptospira</taxon>
    </lineage>
</organism>
<keyword evidence="2" id="KW-1185">Reference proteome</keyword>
<dbReference type="EMBL" id="AP025028">
    <property type="protein sequence ID" value="BDA78463.1"/>
    <property type="molecule type" value="Genomic_DNA"/>
</dbReference>
<evidence type="ECO:0000313" key="1">
    <source>
        <dbReference type="EMBL" id="BDA78463.1"/>
    </source>
</evidence>
<dbReference type="Proteomes" id="UP000245263">
    <property type="component" value="Chromosome 1"/>
</dbReference>
<gene>
    <name evidence="1" type="ORF">LPTSP3_g13930</name>
</gene>
<reference evidence="1 2" key="1">
    <citation type="submission" date="2021-08" db="EMBL/GenBank/DDBJ databases">
        <title>Complete genome sequence of Leptospira kobayashii strain E30.</title>
        <authorList>
            <person name="Nakao R."/>
            <person name="Nakamura S."/>
            <person name="Masuzawa T."/>
            <person name="Koizumi N."/>
        </authorList>
    </citation>
    <scope>NUCLEOTIDE SEQUENCE [LARGE SCALE GENOMIC DNA]</scope>
    <source>
        <strain evidence="1 2">E30</strain>
    </source>
</reference>
<protein>
    <submittedName>
        <fullName evidence="1">Uncharacterized protein</fullName>
    </submittedName>
</protein>